<gene>
    <name evidence="2" type="ORF">THAOC_17423</name>
</gene>
<sequence>MARRPRRPMPSSIQEAPVPRRDLLAWLGSRTPTEDSERAEPGAKARGSQDRAQADQPELGASSRSADGRVLSFQSSIFSSMSVSSRSAPIFAIFAVSMATTSAFLHHGLPRPHASNNLHHGLSRPHASNNLLLSKGGPANDGPVFYDDFGESELNSKSEREDRMLQLQMDKAATKVKEGEIAYESKIARNWRRGNWSV</sequence>
<feature type="non-terminal residue" evidence="2">
    <location>
        <position position="198"/>
    </location>
</feature>
<protein>
    <submittedName>
        <fullName evidence="2">Uncharacterized protein</fullName>
    </submittedName>
</protein>
<organism evidence="2 3">
    <name type="scientific">Thalassiosira oceanica</name>
    <name type="common">Marine diatom</name>
    <dbReference type="NCBI Taxonomy" id="159749"/>
    <lineage>
        <taxon>Eukaryota</taxon>
        <taxon>Sar</taxon>
        <taxon>Stramenopiles</taxon>
        <taxon>Ochrophyta</taxon>
        <taxon>Bacillariophyta</taxon>
        <taxon>Coscinodiscophyceae</taxon>
        <taxon>Thalassiosirophycidae</taxon>
        <taxon>Thalassiosirales</taxon>
        <taxon>Thalassiosiraceae</taxon>
        <taxon>Thalassiosira</taxon>
    </lineage>
</organism>
<accession>K0SAJ9</accession>
<proteinExistence type="predicted"/>
<dbReference type="AlphaFoldDB" id="K0SAJ9"/>
<name>K0SAJ9_THAOC</name>
<evidence type="ECO:0000256" key="1">
    <source>
        <dbReference type="SAM" id="MobiDB-lite"/>
    </source>
</evidence>
<comment type="caution">
    <text evidence="2">The sequence shown here is derived from an EMBL/GenBank/DDBJ whole genome shotgun (WGS) entry which is preliminary data.</text>
</comment>
<dbReference type="Proteomes" id="UP000266841">
    <property type="component" value="Unassembled WGS sequence"/>
</dbReference>
<keyword evidence="3" id="KW-1185">Reference proteome</keyword>
<feature type="compositionally biased region" description="Basic and acidic residues" evidence="1">
    <location>
        <begin position="32"/>
        <end position="53"/>
    </location>
</feature>
<evidence type="ECO:0000313" key="3">
    <source>
        <dbReference type="Proteomes" id="UP000266841"/>
    </source>
</evidence>
<dbReference type="EMBL" id="AGNL01019221">
    <property type="protein sequence ID" value="EJK61989.1"/>
    <property type="molecule type" value="Genomic_DNA"/>
</dbReference>
<evidence type="ECO:0000313" key="2">
    <source>
        <dbReference type="EMBL" id="EJK61989.1"/>
    </source>
</evidence>
<reference evidence="2 3" key="1">
    <citation type="journal article" date="2012" name="Genome Biol.">
        <title>Genome and low-iron response of an oceanic diatom adapted to chronic iron limitation.</title>
        <authorList>
            <person name="Lommer M."/>
            <person name="Specht M."/>
            <person name="Roy A.S."/>
            <person name="Kraemer L."/>
            <person name="Andreson R."/>
            <person name="Gutowska M.A."/>
            <person name="Wolf J."/>
            <person name="Bergner S.V."/>
            <person name="Schilhabel M.B."/>
            <person name="Klostermeier U.C."/>
            <person name="Beiko R.G."/>
            <person name="Rosenstiel P."/>
            <person name="Hippler M."/>
            <person name="Laroche J."/>
        </authorList>
    </citation>
    <scope>NUCLEOTIDE SEQUENCE [LARGE SCALE GENOMIC DNA]</scope>
    <source>
        <strain evidence="2 3">CCMP1005</strain>
    </source>
</reference>
<feature type="region of interest" description="Disordered" evidence="1">
    <location>
        <begin position="1"/>
        <end position="65"/>
    </location>
</feature>